<dbReference type="EMBL" id="FNOM01000002">
    <property type="protein sequence ID" value="SDW45667.1"/>
    <property type="molecule type" value="Genomic_DNA"/>
</dbReference>
<feature type="compositionally biased region" description="Polar residues" evidence="3">
    <location>
        <begin position="381"/>
        <end position="393"/>
    </location>
</feature>
<evidence type="ECO:0000256" key="3">
    <source>
        <dbReference type="SAM" id="MobiDB-lite"/>
    </source>
</evidence>
<name>A0A1H2TPG8_9RHOB</name>
<dbReference type="OrthoDB" id="9806939at2"/>
<dbReference type="Pfam" id="PF25954">
    <property type="entry name" value="Beta-barrel_RND_2"/>
    <property type="match status" value="1"/>
</dbReference>
<evidence type="ECO:0000313" key="8">
    <source>
        <dbReference type="Proteomes" id="UP000198539"/>
    </source>
</evidence>
<proteinExistence type="inferred from homology"/>
<dbReference type="Gene3D" id="2.40.50.100">
    <property type="match status" value="2"/>
</dbReference>
<comment type="similarity">
    <text evidence="1">Belongs to the membrane fusion protein (MFP) (TC 8.A.1) family.</text>
</comment>
<dbReference type="InterPro" id="IPR058792">
    <property type="entry name" value="Beta-barrel_RND_2"/>
</dbReference>
<dbReference type="InterPro" id="IPR058647">
    <property type="entry name" value="BSH_CzcB-like"/>
</dbReference>
<evidence type="ECO:0000256" key="4">
    <source>
        <dbReference type="SAM" id="Phobius"/>
    </source>
</evidence>
<dbReference type="Proteomes" id="UP000198539">
    <property type="component" value="Unassembled WGS sequence"/>
</dbReference>
<sequence length="417" mass="44691">MNDQHDAAAPGKPELRFDSDRGSSRPFWLALILLLAIVAWMGSGYVFPSEPPAQETVATENAPPSVRVRSSTAEAVVLEFRSEGQAMPDRDTRILAEGAGEIVEMPVAKGRMVERGDVIAQLDDRRARSTLDQAIEQRANAEREFNNATELFNRGTATQTRVSETRAALAAAQASVVAAEQELADLTITAPFEGLIEALPVSAGEYVSVGEQIARIVDNSPLTVTIQVPQQTHSRLQVGQAAKVNFITGQEREGTVSFVGTAAQAETRTFLTEIEVPNEDRMIPAGVSAMVTIPTGEAQAHFIHTSIISLSPDGHLGVKTVEDRHVRFQRIGIVKTEVDGIWVSGLEDEATIITIGQGFVRDSEEVRAQTEEEAGQPEDTAAQSDAVAQSDTVDASEGAPATPDADTPGTAMQERAQ</sequence>
<accession>A0A1H2TPG8</accession>
<evidence type="ECO:0000256" key="1">
    <source>
        <dbReference type="ARBA" id="ARBA00009477"/>
    </source>
</evidence>
<keyword evidence="8" id="KW-1185">Reference proteome</keyword>
<evidence type="ECO:0000313" key="7">
    <source>
        <dbReference type="EMBL" id="SDW45667.1"/>
    </source>
</evidence>
<keyword evidence="4" id="KW-0812">Transmembrane</keyword>
<feature type="domain" description="CusB-like beta-barrel" evidence="5">
    <location>
        <begin position="224"/>
        <end position="293"/>
    </location>
</feature>
<dbReference type="GO" id="GO:0015562">
    <property type="term" value="F:efflux transmembrane transporter activity"/>
    <property type="evidence" value="ECO:0007669"/>
    <property type="project" value="TreeGrafter"/>
</dbReference>
<feature type="domain" description="CzcB-like barrel-sandwich hybrid" evidence="6">
    <location>
        <begin position="93"/>
        <end position="218"/>
    </location>
</feature>
<organism evidence="7 8">
    <name type="scientific">Roseicitreum antarcticum</name>
    <dbReference type="NCBI Taxonomy" id="564137"/>
    <lineage>
        <taxon>Bacteria</taxon>
        <taxon>Pseudomonadati</taxon>
        <taxon>Pseudomonadota</taxon>
        <taxon>Alphaproteobacteria</taxon>
        <taxon>Rhodobacterales</taxon>
        <taxon>Paracoccaceae</taxon>
        <taxon>Roseicitreum</taxon>
    </lineage>
</organism>
<reference evidence="7 8" key="1">
    <citation type="submission" date="2016-10" db="EMBL/GenBank/DDBJ databases">
        <authorList>
            <person name="de Groot N.N."/>
        </authorList>
    </citation>
    <scope>NUCLEOTIDE SEQUENCE [LARGE SCALE GENOMIC DNA]</scope>
    <source>
        <strain evidence="7 8">CGMCC 1.8894</strain>
    </source>
</reference>
<evidence type="ECO:0000259" key="6">
    <source>
        <dbReference type="Pfam" id="PF25973"/>
    </source>
</evidence>
<feature type="region of interest" description="Disordered" evidence="3">
    <location>
        <begin position="363"/>
        <end position="417"/>
    </location>
</feature>
<dbReference type="GO" id="GO:1990281">
    <property type="term" value="C:efflux pump complex"/>
    <property type="evidence" value="ECO:0007669"/>
    <property type="project" value="TreeGrafter"/>
</dbReference>
<feature type="region of interest" description="Disordered" evidence="3">
    <location>
        <begin position="1"/>
        <end position="21"/>
    </location>
</feature>
<dbReference type="RefSeq" id="WP_092885628.1">
    <property type="nucleotide sequence ID" value="NZ_CP061498.1"/>
</dbReference>
<dbReference type="STRING" id="564137.SAMN04488238_102124"/>
<dbReference type="Pfam" id="PF25973">
    <property type="entry name" value="BSH_CzcB"/>
    <property type="match status" value="1"/>
</dbReference>
<evidence type="ECO:0000256" key="2">
    <source>
        <dbReference type="SAM" id="Coils"/>
    </source>
</evidence>
<keyword evidence="2" id="KW-0175">Coiled coil</keyword>
<keyword evidence="4" id="KW-1133">Transmembrane helix</keyword>
<feature type="coiled-coil region" evidence="2">
    <location>
        <begin position="124"/>
        <end position="189"/>
    </location>
</feature>
<gene>
    <name evidence="7" type="ORF">SAMN04488238_102124</name>
</gene>
<dbReference type="Gene3D" id="2.40.30.170">
    <property type="match status" value="1"/>
</dbReference>
<protein>
    <submittedName>
        <fullName evidence="7">Membrane fusion protein, multidrug efflux system</fullName>
    </submittedName>
</protein>
<dbReference type="PANTHER" id="PTHR30469:SF29">
    <property type="entry name" value="BLR2860 PROTEIN"/>
    <property type="match status" value="1"/>
</dbReference>
<feature type="transmembrane region" description="Helical" evidence="4">
    <location>
        <begin position="26"/>
        <end position="47"/>
    </location>
</feature>
<keyword evidence="4" id="KW-0472">Membrane</keyword>
<dbReference type="PANTHER" id="PTHR30469">
    <property type="entry name" value="MULTIDRUG RESISTANCE PROTEIN MDTA"/>
    <property type="match status" value="1"/>
</dbReference>
<dbReference type="InterPro" id="IPR006143">
    <property type="entry name" value="RND_pump_MFP"/>
</dbReference>
<dbReference type="NCBIfam" id="TIGR01730">
    <property type="entry name" value="RND_mfp"/>
    <property type="match status" value="1"/>
</dbReference>
<evidence type="ECO:0000259" key="5">
    <source>
        <dbReference type="Pfam" id="PF25954"/>
    </source>
</evidence>
<dbReference type="SUPFAM" id="SSF111369">
    <property type="entry name" value="HlyD-like secretion proteins"/>
    <property type="match status" value="1"/>
</dbReference>
<dbReference type="AlphaFoldDB" id="A0A1H2TPG8"/>